<feature type="transmembrane region" description="Helical" evidence="6">
    <location>
        <begin position="390"/>
        <end position="411"/>
    </location>
</feature>
<evidence type="ECO:0000259" key="7">
    <source>
        <dbReference type="PROSITE" id="PS50850"/>
    </source>
</evidence>
<evidence type="ECO:0000313" key="9">
    <source>
        <dbReference type="Proteomes" id="UP001295794"/>
    </source>
</evidence>
<feature type="transmembrane region" description="Helical" evidence="6">
    <location>
        <begin position="210"/>
        <end position="232"/>
    </location>
</feature>
<dbReference type="InterPro" id="IPR020846">
    <property type="entry name" value="MFS_dom"/>
</dbReference>
<evidence type="ECO:0000256" key="2">
    <source>
        <dbReference type="ARBA" id="ARBA00022692"/>
    </source>
</evidence>
<dbReference type="CDD" id="cd17502">
    <property type="entry name" value="MFS_Azr1_MDR_like"/>
    <property type="match status" value="1"/>
</dbReference>
<dbReference type="EMBL" id="CAVNYO010000116">
    <property type="protein sequence ID" value="CAK5267060.1"/>
    <property type="molecule type" value="Genomic_DNA"/>
</dbReference>
<dbReference type="FunFam" id="1.20.1720.10:FF:000012">
    <property type="entry name" value="MFS toxin efflux pump (AflT)"/>
    <property type="match status" value="1"/>
</dbReference>
<reference evidence="8" key="1">
    <citation type="submission" date="2023-11" db="EMBL/GenBank/DDBJ databases">
        <authorList>
            <person name="De Vega J J."/>
            <person name="De Vega J J."/>
        </authorList>
    </citation>
    <scope>NUCLEOTIDE SEQUENCE</scope>
</reference>
<gene>
    <name evidence="8" type="ORF">MYCIT1_LOCUS9266</name>
</gene>
<feature type="transmembrane region" description="Helical" evidence="6">
    <location>
        <begin position="244"/>
        <end position="262"/>
    </location>
</feature>
<feature type="domain" description="Major facilitator superfamily (MFS) profile" evidence="7">
    <location>
        <begin position="67"/>
        <end position="578"/>
    </location>
</feature>
<keyword evidence="9" id="KW-1185">Reference proteome</keyword>
<feature type="transmembrane region" description="Helical" evidence="6">
    <location>
        <begin position="554"/>
        <end position="573"/>
    </location>
</feature>
<dbReference type="InterPro" id="IPR036259">
    <property type="entry name" value="MFS_trans_sf"/>
</dbReference>
<dbReference type="AlphaFoldDB" id="A0AAD2H1R8"/>
<dbReference type="GO" id="GO:0022857">
    <property type="term" value="F:transmembrane transporter activity"/>
    <property type="evidence" value="ECO:0007669"/>
    <property type="project" value="InterPro"/>
</dbReference>
<keyword evidence="4 6" id="KW-0472">Membrane</keyword>
<comment type="subcellular location">
    <subcellularLocation>
        <location evidence="1">Membrane</location>
        <topology evidence="1">Multi-pass membrane protein</topology>
    </subcellularLocation>
</comment>
<dbReference type="Proteomes" id="UP001295794">
    <property type="component" value="Unassembled WGS sequence"/>
</dbReference>
<evidence type="ECO:0000256" key="5">
    <source>
        <dbReference type="SAM" id="MobiDB-lite"/>
    </source>
</evidence>
<feature type="transmembrane region" description="Helical" evidence="6">
    <location>
        <begin position="151"/>
        <end position="171"/>
    </location>
</feature>
<feature type="transmembrane region" description="Helical" evidence="6">
    <location>
        <begin position="102"/>
        <end position="118"/>
    </location>
</feature>
<evidence type="ECO:0000256" key="3">
    <source>
        <dbReference type="ARBA" id="ARBA00022989"/>
    </source>
</evidence>
<dbReference type="InterPro" id="IPR011701">
    <property type="entry name" value="MFS"/>
</dbReference>
<sequence>MSSIASEHTLPVEEHAISTPQTAEQDQSGLAEKPLDMKKSVHGATARAPEPGVNDAEYPSGVKLVLMTIALCLSVFLVALDNTIIATAIPKITDQFNSLEDVGWYGSAYVLVPVLLHFGNRWMLHTGICWYTTAATQLLFGKFYTFMPVKWVFITAIVIFEIGSAICGAAPNSKALIIGRAIAGLGSAGIFSGAMIIIANTVPLARRPIYSGIIGATFGIASVAGPLMGGVFTDRLSWRWCFYIVRQSPPGAFTLAFLVFLFKMPAKASVKNEKTFKEKLMQFDPFGTVLFIPAIICLLLVLQWGGSKYPWKSGRVIALFIVFGLLIAVFIVLQLRQGDRATIPPRIIKQRSIWSGAWYAFSVGAAFFLLSFYLPIYFQSIHNVSAVKSGISTLPMILSLIISSILVGLLVAQVGYYVPFMIASTIIASIGAGLITTLGVSSGHAKWIPYQFIYGLGLGLGQNQPALAAQAVLDIEDVPSGTTIVMFAQTLGGALFISVGQNVFTNKLESGLAKYAAGLDPNLVLSAGATTLRSVVPADKLAGVLLAYSYALQSAYYVAVAMSALSVFGCIAIEWKNIKGKDIEIAMG</sequence>
<feature type="compositionally biased region" description="Polar residues" evidence="5">
    <location>
        <begin position="18"/>
        <end position="28"/>
    </location>
</feature>
<dbReference type="Gene3D" id="1.20.1250.20">
    <property type="entry name" value="MFS general substrate transporter like domains"/>
    <property type="match status" value="1"/>
</dbReference>
<dbReference type="Gene3D" id="1.20.1720.10">
    <property type="entry name" value="Multidrug resistance protein D"/>
    <property type="match status" value="1"/>
</dbReference>
<dbReference type="FunFam" id="1.20.1250.20:FF:000196">
    <property type="entry name" value="MFS toxin efflux pump (AflT)"/>
    <property type="match status" value="1"/>
</dbReference>
<feature type="transmembrane region" description="Helical" evidence="6">
    <location>
        <begin position="64"/>
        <end position="90"/>
    </location>
</feature>
<evidence type="ECO:0000256" key="6">
    <source>
        <dbReference type="SAM" id="Phobius"/>
    </source>
</evidence>
<comment type="caution">
    <text evidence="8">The sequence shown here is derived from an EMBL/GenBank/DDBJ whole genome shotgun (WGS) entry which is preliminary data.</text>
</comment>
<dbReference type="PANTHER" id="PTHR23501:SF199">
    <property type="entry name" value="MFS EFFLUX TRANSPORTER INPD-RELATED"/>
    <property type="match status" value="1"/>
</dbReference>
<accession>A0AAD2H1R8</accession>
<dbReference type="SUPFAM" id="SSF103473">
    <property type="entry name" value="MFS general substrate transporter"/>
    <property type="match status" value="1"/>
</dbReference>
<evidence type="ECO:0000313" key="8">
    <source>
        <dbReference type="EMBL" id="CAK5267060.1"/>
    </source>
</evidence>
<feature type="transmembrane region" description="Helical" evidence="6">
    <location>
        <begin position="418"/>
        <end position="440"/>
    </location>
</feature>
<dbReference type="PANTHER" id="PTHR23501">
    <property type="entry name" value="MAJOR FACILITATOR SUPERFAMILY"/>
    <property type="match status" value="1"/>
</dbReference>
<dbReference type="PROSITE" id="PS50850">
    <property type="entry name" value="MFS"/>
    <property type="match status" value="1"/>
</dbReference>
<evidence type="ECO:0000256" key="1">
    <source>
        <dbReference type="ARBA" id="ARBA00004141"/>
    </source>
</evidence>
<feature type="region of interest" description="Disordered" evidence="5">
    <location>
        <begin position="1"/>
        <end position="28"/>
    </location>
</feature>
<dbReference type="GO" id="GO:0005886">
    <property type="term" value="C:plasma membrane"/>
    <property type="evidence" value="ECO:0007669"/>
    <property type="project" value="TreeGrafter"/>
</dbReference>
<keyword evidence="3 6" id="KW-1133">Transmembrane helix</keyword>
<keyword evidence="2 6" id="KW-0812">Transmembrane</keyword>
<proteinExistence type="predicted"/>
<dbReference type="Pfam" id="PF07690">
    <property type="entry name" value="MFS_1"/>
    <property type="match status" value="1"/>
</dbReference>
<feature type="transmembrane region" description="Helical" evidence="6">
    <location>
        <begin position="356"/>
        <end position="378"/>
    </location>
</feature>
<feature type="transmembrane region" description="Helical" evidence="6">
    <location>
        <begin position="177"/>
        <end position="198"/>
    </location>
</feature>
<feature type="transmembrane region" description="Helical" evidence="6">
    <location>
        <begin position="316"/>
        <end position="335"/>
    </location>
</feature>
<organism evidence="8 9">
    <name type="scientific">Mycena citricolor</name>
    <dbReference type="NCBI Taxonomy" id="2018698"/>
    <lineage>
        <taxon>Eukaryota</taxon>
        <taxon>Fungi</taxon>
        <taxon>Dikarya</taxon>
        <taxon>Basidiomycota</taxon>
        <taxon>Agaricomycotina</taxon>
        <taxon>Agaricomycetes</taxon>
        <taxon>Agaricomycetidae</taxon>
        <taxon>Agaricales</taxon>
        <taxon>Marasmiineae</taxon>
        <taxon>Mycenaceae</taxon>
        <taxon>Mycena</taxon>
    </lineage>
</organism>
<name>A0AAD2H1R8_9AGAR</name>
<feature type="transmembrane region" description="Helical" evidence="6">
    <location>
        <begin position="283"/>
        <end position="304"/>
    </location>
</feature>
<evidence type="ECO:0000256" key="4">
    <source>
        <dbReference type="ARBA" id="ARBA00023136"/>
    </source>
</evidence>
<protein>
    <recommendedName>
        <fullName evidence="7">Major facilitator superfamily (MFS) profile domain-containing protein</fullName>
    </recommendedName>
</protein>